<evidence type="ECO:0000313" key="3">
    <source>
        <dbReference type="Proteomes" id="UP000018851"/>
    </source>
</evidence>
<dbReference type="EMBL" id="CP006644">
    <property type="protein sequence ID" value="AHE51875.1"/>
    <property type="molecule type" value="Genomic_DNA"/>
</dbReference>
<dbReference type="AlphaFoldDB" id="W0A883"/>
<protein>
    <submittedName>
        <fullName evidence="2">Uncharacterized protein</fullName>
    </submittedName>
</protein>
<name>W0A883_9SPHN</name>
<dbReference type="KEGG" id="ssan:NX02_00535"/>
<evidence type="ECO:0000256" key="1">
    <source>
        <dbReference type="SAM" id="Phobius"/>
    </source>
</evidence>
<organism evidence="2 3">
    <name type="scientific">Sphingomonas sanxanigenens DSM 19645 = NX02</name>
    <dbReference type="NCBI Taxonomy" id="1123269"/>
    <lineage>
        <taxon>Bacteria</taxon>
        <taxon>Pseudomonadati</taxon>
        <taxon>Pseudomonadota</taxon>
        <taxon>Alphaproteobacteria</taxon>
        <taxon>Sphingomonadales</taxon>
        <taxon>Sphingomonadaceae</taxon>
        <taxon>Sphingomonas</taxon>
    </lineage>
</organism>
<dbReference type="Proteomes" id="UP000018851">
    <property type="component" value="Chromosome"/>
</dbReference>
<keyword evidence="1" id="KW-1133">Transmembrane helix</keyword>
<accession>W0A883</accession>
<keyword evidence="1" id="KW-0812">Transmembrane</keyword>
<feature type="transmembrane region" description="Helical" evidence="1">
    <location>
        <begin position="59"/>
        <end position="80"/>
    </location>
</feature>
<feature type="transmembrane region" description="Helical" evidence="1">
    <location>
        <begin position="21"/>
        <end position="47"/>
    </location>
</feature>
<dbReference type="HOGENOM" id="CLU_1991259_0_0_5"/>
<dbReference type="STRING" id="1123269.NX02_00535"/>
<gene>
    <name evidence="2" type="ORF">NX02_00535</name>
</gene>
<evidence type="ECO:0000313" key="2">
    <source>
        <dbReference type="EMBL" id="AHE51875.1"/>
    </source>
</evidence>
<keyword evidence="1" id="KW-0472">Membrane</keyword>
<feature type="transmembrane region" description="Helical" evidence="1">
    <location>
        <begin position="92"/>
        <end position="111"/>
    </location>
</feature>
<reference evidence="2 3" key="1">
    <citation type="submission" date="2013-07" db="EMBL/GenBank/DDBJ databases">
        <title>Completed genome of Sphingomonas sanxanigenens NX02.</title>
        <authorList>
            <person name="Ma T."/>
            <person name="Huang H."/>
            <person name="Wu M."/>
            <person name="Li X."/>
            <person name="Li G."/>
        </authorList>
    </citation>
    <scope>NUCLEOTIDE SEQUENCE [LARGE SCALE GENOMIC DNA]</scope>
    <source>
        <strain evidence="2 3">NX02</strain>
    </source>
</reference>
<keyword evidence="3" id="KW-1185">Reference proteome</keyword>
<sequence>MSDALRYRLVDEPRPSFLQKIALPPLLVFLVGQYFLPWGLLLVAVNAVALNGPHRNREIAFALIPILIYFASLIALNLSVRNGLISDNAARYLFVLAIGAGLMFIATAFVSQERTAALRQYLRQG</sequence>
<proteinExistence type="predicted"/>
<dbReference type="RefSeq" id="WP_025290261.1">
    <property type="nucleotide sequence ID" value="NZ_CP006644.1"/>
</dbReference>
<dbReference type="PATRIC" id="fig|1123269.5.peg.105"/>